<evidence type="ECO:0000259" key="4">
    <source>
        <dbReference type="PROSITE" id="PS50110"/>
    </source>
</evidence>
<dbReference type="GO" id="GO:0000160">
    <property type="term" value="P:phosphorelay signal transduction system"/>
    <property type="evidence" value="ECO:0007669"/>
    <property type="project" value="InterPro"/>
</dbReference>
<dbReference type="PROSITE" id="PS50110">
    <property type="entry name" value="RESPONSE_REGULATORY"/>
    <property type="match status" value="1"/>
</dbReference>
<protein>
    <submittedName>
        <fullName evidence="5">Two-component system response regulator DesR</fullName>
    </submittedName>
</protein>
<dbReference type="InterPro" id="IPR016032">
    <property type="entry name" value="Sig_transdc_resp-reg_C-effctor"/>
</dbReference>
<dbReference type="Pfam" id="PF00072">
    <property type="entry name" value="Response_reg"/>
    <property type="match status" value="1"/>
</dbReference>
<evidence type="ECO:0000256" key="1">
    <source>
        <dbReference type="ARBA" id="ARBA00023125"/>
    </source>
</evidence>
<evidence type="ECO:0000313" key="6">
    <source>
        <dbReference type="Proteomes" id="UP000316096"/>
    </source>
</evidence>
<dbReference type="GO" id="GO:0003677">
    <property type="term" value="F:DNA binding"/>
    <property type="evidence" value="ECO:0007669"/>
    <property type="project" value="UniProtKB-KW"/>
</dbReference>
<dbReference type="InterPro" id="IPR000792">
    <property type="entry name" value="Tscrpt_reg_LuxR_C"/>
</dbReference>
<name>A0A543CE96_9ACTN</name>
<dbReference type="InterPro" id="IPR001789">
    <property type="entry name" value="Sig_transdc_resp-reg_receiver"/>
</dbReference>
<dbReference type="PANTHER" id="PTHR43214">
    <property type="entry name" value="TWO-COMPONENT RESPONSE REGULATOR"/>
    <property type="match status" value="1"/>
</dbReference>
<dbReference type="PRINTS" id="PR00038">
    <property type="entry name" value="HTHLUXR"/>
</dbReference>
<accession>A0A543CE96</accession>
<comment type="caution">
    <text evidence="2">Lacks conserved residue(s) required for the propagation of feature annotation.</text>
</comment>
<dbReference type="CDD" id="cd06170">
    <property type="entry name" value="LuxR_C_like"/>
    <property type="match status" value="1"/>
</dbReference>
<gene>
    <name evidence="5" type="ORF">FB559_0921</name>
</gene>
<evidence type="ECO:0000313" key="5">
    <source>
        <dbReference type="EMBL" id="TQL95418.1"/>
    </source>
</evidence>
<feature type="domain" description="HTH luxR-type" evidence="3">
    <location>
        <begin position="134"/>
        <end position="199"/>
    </location>
</feature>
<dbReference type="PROSITE" id="PS00622">
    <property type="entry name" value="HTH_LUXR_1"/>
    <property type="match status" value="1"/>
</dbReference>
<evidence type="ECO:0000259" key="3">
    <source>
        <dbReference type="PROSITE" id="PS50043"/>
    </source>
</evidence>
<dbReference type="SMART" id="SM00448">
    <property type="entry name" value="REC"/>
    <property type="match status" value="1"/>
</dbReference>
<dbReference type="InterPro" id="IPR039420">
    <property type="entry name" value="WalR-like"/>
</dbReference>
<dbReference type="SUPFAM" id="SSF52172">
    <property type="entry name" value="CheY-like"/>
    <property type="match status" value="1"/>
</dbReference>
<feature type="domain" description="Response regulatory" evidence="4">
    <location>
        <begin position="3"/>
        <end position="119"/>
    </location>
</feature>
<dbReference type="OrthoDB" id="9808843at2"/>
<evidence type="ECO:0000256" key="2">
    <source>
        <dbReference type="PROSITE-ProRule" id="PRU00169"/>
    </source>
</evidence>
<dbReference type="InterPro" id="IPR011006">
    <property type="entry name" value="CheY-like_superfamily"/>
</dbReference>
<organism evidence="5 6">
    <name type="scientific">Actinoallomurus bryophytorum</name>
    <dbReference type="NCBI Taxonomy" id="1490222"/>
    <lineage>
        <taxon>Bacteria</taxon>
        <taxon>Bacillati</taxon>
        <taxon>Actinomycetota</taxon>
        <taxon>Actinomycetes</taxon>
        <taxon>Streptosporangiales</taxon>
        <taxon>Thermomonosporaceae</taxon>
        <taxon>Actinoallomurus</taxon>
    </lineage>
</organism>
<dbReference type="AlphaFoldDB" id="A0A543CE96"/>
<comment type="caution">
    <text evidence="5">The sequence shown here is derived from an EMBL/GenBank/DDBJ whole genome shotgun (WGS) entry which is preliminary data.</text>
</comment>
<dbReference type="Pfam" id="PF00196">
    <property type="entry name" value="GerE"/>
    <property type="match status" value="1"/>
</dbReference>
<dbReference type="Proteomes" id="UP000316096">
    <property type="component" value="Unassembled WGS sequence"/>
</dbReference>
<dbReference type="Gene3D" id="3.40.50.2300">
    <property type="match status" value="1"/>
</dbReference>
<dbReference type="GO" id="GO:0006355">
    <property type="term" value="P:regulation of DNA-templated transcription"/>
    <property type="evidence" value="ECO:0007669"/>
    <property type="project" value="InterPro"/>
</dbReference>
<dbReference type="SUPFAM" id="SSF46894">
    <property type="entry name" value="C-terminal effector domain of the bipartite response regulators"/>
    <property type="match status" value="1"/>
</dbReference>
<dbReference type="PROSITE" id="PS50043">
    <property type="entry name" value="HTH_LUXR_2"/>
    <property type="match status" value="1"/>
</dbReference>
<keyword evidence="6" id="KW-1185">Reference proteome</keyword>
<proteinExistence type="predicted"/>
<sequence length="201" mass="21308">MIHVLIVENMNLIRGGLVALLSGHPDMAVVAALESADKALPAALELEPDVVLLGAGMEDANGFAIAKSLHDELRSCAIVIMANRRRPGDLRRAVAAGVMGYLLIDAPPDDLADAVRRAAQGERVIDSELAFAALDSAESPLTDREVDVLRLAAQGASSAEIAGHLFLSVRTVRNHISRIIGKIGARNRIDAIRIADDAGWL</sequence>
<reference evidence="5 6" key="1">
    <citation type="submission" date="2019-06" db="EMBL/GenBank/DDBJ databases">
        <title>Sequencing the genomes of 1000 actinobacteria strains.</title>
        <authorList>
            <person name="Klenk H.-P."/>
        </authorList>
    </citation>
    <scope>NUCLEOTIDE SEQUENCE [LARGE SCALE GENOMIC DNA]</scope>
    <source>
        <strain evidence="5 6">DSM 102200</strain>
    </source>
</reference>
<dbReference type="PANTHER" id="PTHR43214:SF42">
    <property type="entry name" value="TRANSCRIPTIONAL REGULATORY PROTEIN DESR"/>
    <property type="match status" value="1"/>
</dbReference>
<dbReference type="RefSeq" id="WP_141953579.1">
    <property type="nucleotide sequence ID" value="NZ_VFOZ01000001.1"/>
</dbReference>
<dbReference type="SMART" id="SM00421">
    <property type="entry name" value="HTH_LUXR"/>
    <property type="match status" value="1"/>
</dbReference>
<keyword evidence="1" id="KW-0238">DNA-binding</keyword>
<dbReference type="EMBL" id="VFOZ01000001">
    <property type="protein sequence ID" value="TQL95418.1"/>
    <property type="molecule type" value="Genomic_DNA"/>
</dbReference>